<dbReference type="EMBL" id="FYEW01000002">
    <property type="protein sequence ID" value="SNC75212.1"/>
    <property type="molecule type" value="Genomic_DNA"/>
</dbReference>
<accession>A0A212UA87</accession>
<protein>
    <recommendedName>
        <fullName evidence="4">Por secretion system C-terminal sorting domain-containing protein</fullName>
    </recommendedName>
</protein>
<keyword evidence="1" id="KW-0732">Signal</keyword>
<dbReference type="RefSeq" id="WP_141106557.1">
    <property type="nucleotide sequence ID" value="NZ_FYEW01000002.1"/>
</dbReference>
<feature type="signal peptide" evidence="1">
    <location>
        <begin position="1"/>
        <end position="24"/>
    </location>
</feature>
<dbReference type="OrthoDB" id="864079at2"/>
<evidence type="ECO:0000313" key="2">
    <source>
        <dbReference type="EMBL" id="SNC75212.1"/>
    </source>
</evidence>
<dbReference type="AlphaFoldDB" id="A0A212UA87"/>
<feature type="chain" id="PRO_5012126178" description="Por secretion system C-terminal sorting domain-containing protein" evidence="1">
    <location>
        <begin position="25"/>
        <end position="475"/>
    </location>
</feature>
<evidence type="ECO:0000256" key="1">
    <source>
        <dbReference type="SAM" id="SignalP"/>
    </source>
</evidence>
<evidence type="ECO:0000313" key="3">
    <source>
        <dbReference type="Proteomes" id="UP000198131"/>
    </source>
</evidence>
<dbReference type="Proteomes" id="UP000198131">
    <property type="component" value="Unassembled WGS sequence"/>
</dbReference>
<organism evidence="2 3">
    <name type="scientific">Hymenobacter gelipurpurascens</name>
    <dbReference type="NCBI Taxonomy" id="89968"/>
    <lineage>
        <taxon>Bacteria</taxon>
        <taxon>Pseudomonadati</taxon>
        <taxon>Bacteroidota</taxon>
        <taxon>Cytophagia</taxon>
        <taxon>Cytophagales</taxon>
        <taxon>Hymenobacteraceae</taxon>
        <taxon>Hymenobacter</taxon>
    </lineage>
</organism>
<sequence>MKNLTLRFWSLLLGWLLLSTQAWASHAAGGEILYAPLTGSADRYHITVRLFRGTEATTVDFAESIPLFCAKNGCDVASAGSFVVQLTRTKRTDPDAIRCGAVVNEINMYEGDVTLPPSRWLLSTLQENRSISIRNISLSDSHNLHIESFLDNSSGLVNSSPKFTTYKLPYLSSNQAHQYSSSAFDIDGDSLVYQVAAPRENKAAAIQQFGCSNEISFYIPAPNFTVDAATGALRSTSAAVELGDYVMPIRVDEYRKLNSVWTKIGSVTREQVYRAYNSTNLNPTFTGLTVNSSTTTQPLEQIIRVNPGQTVALTLTATDPDAGQALRFVSDVPDVVPGTTLQTLNATQARLTWSVPSTLPLGRYRLTVGVADNGCPTNASEVRTITFLVTNQVLATGPRRPLLLSASPNPFQSQVSFQVAKPQPVVVFDGLGRAIAHLKSRPDGTVTWQPAAAVAPGLYFARTADGKQLVRLVRE</sequence>
<proteinExistence type="predicted"/>
<name>A0A212UA87_9BACT</name>
<evidence type="ECO:0008006" key="4">
    <source>
        <dbReference type="Google" id="ProtNLM"/>
    </source>
</evidence>
<gene>
    <name evidence="2" type="ORF">SAMN06265337_2760</name>
</gene>
<reference evidence="3" key="1">
    <citation type="submission" date="2017-06" db="EMBL/GenBank/DDBJ databases">
        <authorList>
            <person name="Varghese N."/>
            <person name="Submissions S."/>
        </authorList>
    </citation>
    <scope>NUCLEOTIDE SEQUENCE [LARGE SCALE GENOMIC DNA]</scope>
    <source>
        <strain evidence="3">DSM 11116</strain>
    </source>
</reference>
<keyword evidence="3" id="KW-1185">Reference proteome</keyword>